<accession>H6QRC0</accession>
<evidence type="ECO:0000313" key="1">
    <source>
        <dbReference type="EMBL" id="EHS63111.1"/>
    </source>
</evidence>
<organism evidence="1 2">
    <name type="scientific">Puccinia graminis f. sp. tritici (strain CRL 75-36-700-3 / race SCCL)</name>
    <name type="common">Black stem rust fungus</name>
    <dbReference type="NCBI Taxonomy" id="418459"/>
    <lineage>
        <taxon>Eukaryota</taxon>
        <taxon>Fungi</taxon>
        <taxon>Dikarya</taxon>
        <taxon>Basidiomycota</taxon>
        <taxon>Pucciniomycotina</taxon>
        <taxon>Pucciniomycetes</taxon>
        <taxon>Pucciniales</taxon>
        <taxon>Pucciniaceae</taxon>
        <taxon>Puccinia</taxon>
    </lineage>
</organism>
<reference evidence="2" key="1">
    <citation type="journal article" date="2011" name="Proc. Natl. Acad. Sci. U.S.A.">
        <title>Obligate biotrophy features unraveled by the genomic analysis of rust fungi.</title>
        <authorList>
            <person name="Duplessis S."/>
            <person name="Cuomo C.A."/>
            <person name="Lin Y.-C."/>
            <person name="Aerts A."/>
            <person name="Tisserant E."/>
            <person name="Veneault-Fourrey C."/>
            <person name="Joly D.L."/>
            <person name="Hacquard S."/>
            <person name="Amselem J."/>
            <person name="Cantarel B.L."/>
            <person name="Chiu R."/>
            <person name="Coutinho P.M."/>
            <person name="Feau N."/>
            <person name="Field M."/>
            <person name="Frey P."/>
            <person name="Gelhaye E."/>
            <person name="Goldberg J."/>
            <person name="Grabherr M.G."/>
            <person name="Kodira C.D."/>
            <person name="Kohler A."/>
            <person name="Kuees U."/>
            <person name="Lindquist E.A."/>
            <person name="Lucas S.M."/>
            <person name="Mago R."/>
            <person name="Mauceli E."/>
            <person name="Morin E."/>
            <person name="Murat C."/>
            <person name="Pangilinan J.L."/>
            <person name="Park R."/>
            <person name="Pearson M."/>
            <person name="Quesneville H."/>
            <person name="Rouhier N."/>
            <person name="Sakthikumar S."/>
            <person name="Salamov A.A."/>
            <person name="Schmutz J."/>
            <person name="Selles B."/>
            <person name="Shapiro H."/>
            <person name="Tanguay P."/>
            <person name="Tuskan G.A."/>
            <person name="Henrissat B."/>
            <person name="Van de Peer Y."/>
            <person name="Rouze P."/>
            <person name="Ellis J.G."/>
            <person name="Dodds P.N."/>
            <person name="Schein J.E."/>
            <person name="Zhong S."/>
            <person name="Hamelin R.C."/>
            <person name="Grigoriev I.V."/>
            <person name="Szabo L.J."/>
            <person name="Martin F."/>
        </authorList>
    </citation>
    <scope>NUCLEOTIDE SEQUENCE [LARGE SCALE GENOMIC DNA]</scope>
    <source>
        <strain evidence="2">CRL 75-36-700-3 / race SCCL</strain>
    </source>
</reference>
<dbReference type="GeneID" id="13540547"/>
<gene>
    <name evidence="1" type="ORF">PGTG_21440</name>
</gene>
<dbReference type="RefSeq" id="XP_003889972.1">
    <property type="nucleotide sequence ID" value="XM_003889923.1"/>
</dbReference>
<dbReference type="HOGENOM" id="CLU_2559393_0_0_1"/>
<dbReference type="Proteomes" id="UP000008783">
    <property type="component" value="Unassembled WGS sequence"/>
</dbReference>
<proteinExistence type="predicted"/>
<name>H6QRC0_PUCGT</name>
<protein>
    <submittedName>
        <fullName evidence="1">Uncharacterized protein</fullName>
    </submittedName>
</protein>
<evidence type="ECO:0000313" key="2">
    <source>
        <dbReference type="Proteomes" id="UP000008783"/>
    </source>
</evidence>
<dbReference type="KEGG" id="pgr:PGTG_21440"/>
<dbReference type="InParanoid" id="H6QRC0"/>
<keyword evidence="2" id="KW-1185">Reference proteome</keyword>
<sequence>MCTAALIGIHTFSAPQIPDPNRRKAMLPKIQELQGSRLLSFRVNSDRRGTRKAKKAFQHFKVQVAVPNTAYLTKNCDLLSHT</sequence>
<dbReference type="AlphaFoldDB" id="H6QRC0"/>
<dbReference type="VEuPathDB" id="FungiDB:PGTG_21440"/>
<dbReference type="EMBL" id="DS178280">
    <property type="protein sequence ID" value="EHS63111.1"/>
    <property type="molecule type" value="Genomic_DNA"/>
</dbReference>